<evidence type="ECO:0000259" key="4">
    <source>
        <dbReference type="Pfam" id="PF20789"/>
    </source>
</evidence>
<dbReference type="RefSeq" id="WP_353984446.1">
    <property type="nucleotide sequence ID" value="NZ_JBEWLY010000017.1"/>
</dbReference>
<dbReference type="InterPro" id="IPR042171">
    <property type="entry name" value="Acyl-CoA_hotdog"/>
</dbReference>
<reference evidence="5 6" key="1">
    <citation type="submission" date="2024-07" db="EMBL/GenBank/DDBJ databases">
        <title>Novosphingobium kalidii RD2P27.</title>
        <authorList>
            <person name="Sun J.-Q."/>
        </authorList>
    </citation>
    <scope>NUCLEOTIDE SEQUENCE [LARGE SCALE GENOMIC DNA]</scope>
    <source>
        <strain evidence="5 6">RD2P27</strain>
    </source>
</reference>
<comment type="caution">
    <text evidence="5">The sequence shown here is derived from an EMBL/GenBank/DDBJ whole genome shotgun (WGS) entry which is preliminary data.</text>
</comment>
<comment type="similarity">
    <text evidence="1">Belongs to the C/M/P thioester hydrolase family.</text>
</comment>
<protein>
    <submittedName>
        <fullName evidence="5">Acyl-CoA thioesterase II</fullName>
    </submittedName>
</protein>
<dbReference type="Gene3D" id="2.40.160.210">
    <property type="entry name" value="Acyl-CoA thioesterase, double hotdog domain"/>
    <property type="match status" value="1"/>
</dbReference>
<keyword evidence="6" id="KW-1185">Reference proteome</keyword>
<dbReference type="SUPFAM" id="SSF54637">
    <property type="entry name" value="Thioesterase/thiol ester dehydrase-isomerase"/>
    <property type="match status" value="2"/>
</dbReference>
<feature type="domain" description="Acyl-CoA thioesterase-like N-terminal HotDog" evidence="3">
    <location>
        <begin position="34"/>
        <end position="112"/>
    </location>
</feature>
<feature type="domain" description="Acyl-CoA thioesterase-like C-terminal" evidence="4">
    <location>
        <begin position="152"/>
        <end position="280"/>
    </location>
</feature>
<dbReference type="Pfam" id="PF13622">
    <property type="entry name" value="4HBT_3"/>
    <property type="match status" value="1"/>
</dbReference>
<dbReference type="PANTHER" id="PTHR11066:SF34">
    <property type="entry name" value="ACYL-COENZYME A THIOESTERASE 8"/>
    <property type="match status" value="1"/>
</dbReference>
<dbReference type="InterPro" id="IPR029069">
    <property type="entry name" value="HotDog_dom_sf"/>
</dbReference>
<keyword evidence="2" id="KW-0378">Hydrolase</keyword>
<evidence type="ECO:0000313" key="5">
    <source>
        <dbReference type="EMBL" id="MET1755954.1"/>
    </source>
</evidence>
<evidence type="ECO:0000259" key="3">
    <source>
        <dbReference type="Pfam" id="PF13622"/>
    </source>
</evidence>
<dbReference type="InterPro" id="IPR049449">
    <property type="entry name" value="TesB_ACOT8-like_N"/>
</dbReference>
<dbReference type="Pfam" id="PF20789">
    <property type="entry name" value="4HBT_3C"/>
    <property type="match status" value="1"/>
</dbReference>
<dbReference type="CDD" id="cd03445">
    <property type="entry name" value="Thioesterase_II_repeat2"/>
    <property type="match status" value="1"/>
</dbReference>
<dbReference type="EMBL" id="JBEWLY010000017">
    <property type="protein sequence ID" value="MET1755954.1"/>
    <property type="molecule type" value="Genomic_DNA"/>
</dbReference>
<proteinExistence type="inferred from homology"/>
<name>A0ABV2D280_9SPHN</name>
<sequence length="286" mass="31163">MTDEVNALAQLKRLLVVEELDTDLYRGISSPQLQGRVFGGQVIAQALAAASGSVGPERVAHSLHAYFLRAGNNARPIIYRVIRDFDGGSFANRRVVALQDGKPILNLAASFHRQEEGLSHTARMPAVPGPDHAMPITRILSELRAELPASLAALLKAFDMRAGQPDSQGNGPLGMPSQHSWFRLDPVLGPELARITLAYASDFAFVSTALLPHGIQWFSPAIQGASLDHAIWFHDDPPLGEWLLYAMESPWSGKARGFCRGSVYDQSGRLIASMAQEGLMRHRPPT</sequence>
<dbReference type="CDD" id="cd03444">
    <property type="entry name" value="Thioesterase_II_repeat1"/>
    <property type="match status" value="1"/>
</dbReference>
<dbReference type="PANTHER" id="PTHR11066">
    <property type="entry name" value="ACYL-COA THIOESTERASE"/>
    <property type="match status" value="1"/>
</dbReference>
<evidence type="ECO:0000256" key="1">
    <source>
        <dbReference type="ARBA" id="ARBA00006538"/>
    </source>
</evidence>
<evidence type="ECO:0000313" key="6">
    <source>
        <dbReference type="Proteomes" id="UP001548713"/>
    </source>
</evidence>
<evidence type="ECO:0000256" key="2">
    <source>
        <dbReference type="ARBA" id="ARBA00022801"/>
    </source>
</evidence>
<organism evidence="5 6">
    <name type="scientific">Novosphingobium kalidii</name>
    <dbReference type="NCBI Taxonomy" id="3230299"/>
    <lineage>
        <taxon>Bacteria</taxon>
        <taxon>Pseudomonadati</taxon>
        <taxon>Pseudomonadota</taxon>
        <taxon>Alphaproteobacteria</taxon>
        <taxon>Sphingomonadales</taxon>
        <taxon>Sphingomonadaceae</taxon>
        <taxon>Novosphingobium</taxon>
    </lineage>
</organism>
<accession>A0ABV2D280</accession>
<dbReference type="InterPro" id="IPR049450">
    <property type="entry name" value="ACOT8-like_C"/>
</dbReference>
<dbReference type="Proteomes" id="UP001548713">
    <property type="component" value="Unassembled WGS sequence"/>
</dbReference>
<dbReference type="InterPro" id="IPR003703">
    <property type="entry name" value="Acyl_CoA_thio"/>
</dbReference>
<gene>
    <name evidence="5" type="ORF">ABVV53_10860</name>
</gene>